<dbReference type="CDD" id="cd06850">
    <property type="entry name" value="biotinyl_domain"/>
    <property type="match status" value="1"/>
</dbReference>
<dbReference type="InterPro" id="IPR001249">
    <property type="entry name" value="AcCoA_biotinCC"/>
</dbReference>
<dbReference type="EMBL" id="NIQC01000008">
    <property type="protein sequence ID" value="OWZ84083.1"/>
    <property type="molecule type" value="Genomic_DNA"/>
</dbReference>
<dbReference type="Gene3D" id="2.40.50.100">
    <property type="match status" value="1"/>
</dbReference>
<comment type="caution">
    <text evidence="5">The sequence shown here is derived from an EMBL/GenBank/DDBJ whole genome shotgun (WGS) entry which is preliminary data.</text>
</comment>
<dbReference type="PROSITE" id="PS50968">
    <property type="entry name" value="BIOTINYL_LIPOYL"/>
    <property type="match status" value="1"/>
</dbReference>
<keyword evidence="3" id="KW-0444">Lipid biosynthesis</keyword>
<dbReference type="Pfam" id="PF00364">
    <property type="entry name" value="Biotin_lipoyl"/>
    <property type="match status" value="1"/>
</dbReference>
<dbReference type="InterPro" id="IPR050709">
    <property type="entry name" value="Biotin_Carboxyl_Carrier/Decarb"/>
</dbReference>
<dbReference type="Proteomes" id="UP000214588">
    <property type="component" value="Unassembled WGS sequence"/>
</dbReference>
<name>A0A226BYJ3_9FIRM</name>
<evidence type="ECO:0000259" key="4">
    <source>
        <dbReference type="PROSITE" id="PS50968"/>
    </source>
</evidence>
<sequence>MDYKEIIKLMKEMNDSDLTKLKIEENNVVIEMEKQNNDVSVTKEKPSLEKTDVETKEVNLDDDDIEIVTAPIVGTFYSAPSPDKEDYVKVGSKVEKGDVLCIVEAMKIMNEIESEVSGEVVEILCANDDSVEYGQELFKIKTS</sequence>
<comment type="pathway">
    <text evidence="3">Lipid metabolism; fatty acid biosynthesis.</text>
</comment>
<comment type="function">
    <text evidence="3">This protein is a component of the acetyl coenzyme A carboxylase complex; first, biotin carboxylase catalyzes the carboxylation of the carrier protein and then the transcarboxylase transfers the carboxyl group to form malonyl-CoA.</text>
</comment>
<dbReference type="AlphaFoldDB" id="A0A226BYJ3"/>
<keyword evidence="2 3" id="KW-0092">Biotin</keyword>
<proteinExistence type="predicted"/>
<dbReference type="InterPro" id="IPR000089">
    <property type="entry name" value="Biotin_lipoyl"/>
</dbReference>
<organism evidence="5 6">
    <name type="scientific">Natranaerobius trueperi</name>
    <dbReference type="NCBI Taxonomy" id="759412"/>
    <lineage>
        <taxon>Bacteria</taxon>
        <taxon>Bacillati</taxon>
        <taxon>Bacillota</taxon>
        <taxon>Clostridia</taxon>
        <taxon>Natranaerobiales</taxon>
        <taxon>Natranaerobiaceae</taxon>
        <taxon>Natranaerobius</taxon>
    </lineage>
</organism>
<dbReference type="FunFam" id="2.40.50.100:FF:000003">
    <property type="entry name" value="Acetyl-CoA carboxylase biotin carboxyl carrier protein"/>
    <property type="match status" value="1"/>
</dbReference>
<keyword evidence="3" id="KW-0275">Fatty acid biosynthesis</keyword>
<evidence type="ECO:0000256" key="2">
    <source>
        <dbReference type="ARBA" id="ARBA00023267"/>
    </source>
</evidence>
<dbReference type="GO" id="GO:0003989">
    <property type="term" value="F:acetyl-CoA carboxylase activity"/>
    <property type="evidence" value="ECO:0007669"/>
    <property type="project" value="InterPro"/>
</dbReference>
<dbReference type="PANTHER" id="PTHR45266:SF3">
    <property type="entry name" value="OXALOACETATE DECARBOXYLASE ALPHA CHAIN"/>
    <property type="match status" value="1"/>
</dbReference>
<dbReference type="GO" id="GO:0009317">
    <property type="term" value="C:acetyl-CoA carboxylase complex"/>
    <property type="evidence" value="ECO:0007669"/>
    <property type="project" value="InterPro"/>
</dbReference>
<accession>A0A226BYJ3</accession>
<reference evidence="5 6" key="1">
    <citation type="submission" date="2017-06" db="EMBL/GenBank/DDBJ databases">
        <title>Draft Genome Sequence of Natranaerobius trueperi halophilic, alkalithermophilic bacteria from soda lakes.</title>
        <authorList>
            <person name="Zhao B."/>
        </authorList>
    </citation>
    <scope>NUCLEOTIDE SEQUENCE [LARGE SCALE GENOMIC DNA]</scope>
    <source>
        <strain evidence="5 6">DSM 18760</strain>
    </source>
</reference>
<keyword evidence="6" id="KW-1185">Reference proteome</keyword>
<dbReference type="RefSeq" id="WP_089023216.1">
    <property type="nucleotide sequence ID" value="NZ_NIQC01000008.1"/>
</dbReference>
<dbReference type="NCBIfam" id="TIGR00531">
    <property type="entry name" value="BCCP"/>
    <property type="match status" value="1"/>
</dbReference>
<evidence type="ECO:0000256" key="3">
    <source>
        <dbReference type="RuleBase" id="RU364072"/>
    </source>
</evidence>
<dbReference type="InterPro" id="IPR011053">
    <property type="entry name" value="Single_hybrid_motif"/>
</dbReference>
<dbReference type="SUPFAM" id="SSF51230">
    <property type="entry name" value="Single hybrid motif"/>
    <property type="match status" value="1"/>
</dbReference>
<evidence type="ECO:0000256" key="1">
    <source>
        <dbReference type="ARBA" id="ARBA00017562"/>
    </source>
</evidence>
<dbReference type="PRINTS" id="PR01071">
    <property type="entry name" value="ACOABIOTINCC"/>
</dbReference>
<gene>
    <name evidence="5" type="primary">accB</name>
    <name evidence="5" type="ORF">CDO51_05045</name>
</gene>
<feature type="domain" description="Lipoyl-binding" evidence="4">
    <location>
        <begin position="65"/>
        <end position="141"/>
    </location>
</feature>
<dbReference type="GO" id="GO:0006633">
    <property type="term" value="P:fatty acid biosynthetic process"/>
    <property type="evidence" value="ECO:0007669"/>
    <property type="project" value="UniProtKB-UniPathway"/>
</dbReference>
<evidence type="ECO:0000313" key="5">
    <source>
        <dbReference type="EMBL" id="OWZ84083.1"/>
    </source>
</evidence>
<protein>
    <recommendedName>
        <fullName evidence="1 3">Biotin carboxyl carrier protein of acetyl-CoA carboxylase</fullName>
    </recommendedName>
</protein>
<dbReference type="PANTHER" id="PTHR45266">
    <property type="entry name" value="OXALOACETATE DECARBOXYLASE ALPHA CHAIN"/>
    <property type="match status" value="1"/>
</dbReference>
<evidence type="ECO:0000313" key="6">
    <source>
        <dbReference type="Proteomes" id="UP000214588"/>
    </source>
</evidence>
<dbReference type="OrthoDB" id="9811735at2"/>
<keyword evidence="3" id="KW-0443">Lipid metabolism</keyword>
<keyword evidence="3" id="KW-0276">Fatty acid metabolism</keyword>
<dbReference type="UniPathway" id="UPA00094"/>